<evidence type="ECO:0000259" key="1">
    <source>
        <dbReference type="PROSITE" id="PS50075"/>
    </source>
</evidence>
<dbReference type="SUPFAM" id="SSF47336">
    <property type="entry name" value="ACP-like"/>
    <property type="match status" value="1"/>
</dbReference>
<evidence type="ECO:0000313" key="3">
    <source>
        <dbReference type="Proteomes" id="UP001352223"/>
    </source>
</evidence>
<dbReference type="InterPro" id="IPR009081">
    <property type="entry name" value="PP-bd_ACP"/>
</dbReference>
<dbReference type="InterPro" id="IPR036736">
    <property type="entry name" value="ACP-like_sf"/>
</dbReference>
<keyword evidence="3" id="KW-1185">Reference proteome</keyword>
<comment type="caution">
    <text evidence="2">The sequence shown here is derived from an EMBL/GenBank/DDBJ whole genome shotgun (WGS) entry which is preliminary data.</text>
</comment>
<protein>
    <submittedName>
        <fullName evidence="2">Phosphopantetheine-binding protein</fullName>
    </submittedName>
</protein>
<gene>
    <name evidence="2" type="ORF">OKJ48_11535</name>
</gene>
<name>A0ABU6C9Y8_9ACTN</name>
<dbReference type="Gene3D" id="1.10.1200.10">
    <property type="entry name" value="ACP-like"/>
    <property type="match status" value="1"/>
</dbReference>
<proteinExistence type="predicted"/>
<accession>A0ABU6C9Y8</accession>
<sequence>MTGLLTDMFRIPAQTVQPDVPLYQLRIDSLALEEVRLALEDELNVDLEDVPLTSRDTVGRLVAAVSEKAAVR</sequence>
<reference evidence="2 3" key="1">
    <citation type="submission" date="2022-10" db="EMBL/GenBank/DDBJ databases">
        <authorList>
            <person name="Xie J."/>
            <person name="Shen N."/>
        </authorList>
    </citation>
    <scope>NUCLEOTIDE SEQUENCE [LARGE SCALE GENOMIC DNA]</scope>
    <source>
        <strain evidence="2 3">DSM 41681</strain>
    </source>
</reference>
<dbReference type="Proteomes" id="UP001352223">
    <property type="component" value="Unassembled WGS sequence"/>
</dbReference>
<feature type="domain" description="Carrier" evidence="1">
    <location>
        <begin position="1"/>
        <end position="69"/>
    </location>
</feature>
<organism evidence="2 3">
    <name type="scientific">Streptomyces kunmingensis</name>
    <dbReference type="NCBI Taxonomy" id="68225"/>
    <lineage>
        <taxon>Bacteria</taxon>
        <taxon>Bacillati</taxon>
        <taxon>Actinomycetota</taxon>
        <taxon>Actinomycetes</taxon>
        <taxon>Kitasatosporales</taxon>
        <taxon>Streptomycetaceae</taxon>
        <taxon>Streptomyces</taxon>
    </lineage>
</organism>
<dbReference type="Pfam" id="PF00550">
    <property type="entry name" value="PP-binding"/>
    <property type="match status" value="1"/>
</dbReference>
<dbReference type="PROSITE" id="PS50075">
    <property type="entry name" value="CARRIER"/>
    <property type="match status" value="1"/>
</dbReference>
<dbReference type="EMBL" id="JAOZYB010000068">
    <property type="protein sequence ID" value="MEB3960871.1"/>
    <property type="molecule type" value="Genomic_DNA"/>
</dbReference>
<evidence type="ECO:0000313" key="2">
    <source>
        <dbReference type="EMBL" id="MEB3960871.1"/>
    </source>
</evidence>